<accession>A0ABQ2V9N0</accession>
<feature type="transmembrane region" description="Helical" evidence="7">
    <location>
        <begin position="500"/>
        <end position="519"/>
    </location>
</feature>
<keyword evidence="5 7" id="KW-0472">Membrane</keyword>
<feature type="transmembrane region" description="Helical" evidence="7">
    <location>
        <begin position="424"/>
        <end position="449"/>
    </location>
</feature>
<feature type="region of interest" description="Disordered" evidence="6">
    <location>
        <begin position="1"/>
        <end position="125"/>
    </location>
</feature>
<keyword evidence="9" id="KW-1185">Reference proteome</keyword>
<gene>
    <name evidence="8" type="ORF">GCM10010211_43870</name>
</gene>
<feature type="transmembrane region" description="Helical" evidence="7">
    <location>
        <begin position="189"/>
        <end position="209"/>
    </location>
</feature>
<feature type="transmembrane region" description="Helical" evidence="7">
    <location>
        <begin position="267"/>
        <end position="285"/>
    </location>
</feature>
<evidence type="ECO:0000256" key="5">
    <source>
        <dbReference type="ARBA" id="ARBA00023136"/>
    </source>
</evidence>
<feature type="transmembrane region" description="Helical" evidence="7">
    <location>
        <begin position="292"/>
        <end position="313"/>
    </location>
</feature>
<protein>
    <submittedName>
        <fullName evidence="8">Manganese transport transmembrane protein</fullName>
    </submittedName>
</protein>
<comment type="caution">
    <text evidence="8">The sequence shown here is derived from an EMBL/GenBank/DDBJ whole genome shotgun (WGS) entry which is preliminary data.</text>
</comment>
<dbReference type="PANTHER" id="PTHR11706:SF33">
    <property type="entry name" value="NATURAL RESISTANCE-ASSOCIATED MACROPHAGE PROTEIN 2"/>
    <property type="match status" value="1"/>
</dbReference>
<proteinExistence type="predicted"/>
<keyword evidence="4 7" id="KW-1133">Transmembrane helix</keyword>
<keyword evidence="3 7" id="KW-0812">Transmembrane</keyword>
<dbReference type="Proteomes" id="UP000654471">
    <property type="component" value="Unassembled WGS sequence"/>
</dbReference>
<evidence type="ECO:0000256" key="3">
    <source>
        <dbReference type="ARBA" id="ARBA00022692"/>
    </source>
</evidence>
<dbReference type="PANTHER" id="PTHR11706">
    <property type="entry name" value="SOLUTE CARRIER PROTEIN FAMILY 11 MEMBER"/>
    <property type="match status" value="1"/>
</dbReference>
<evidence type="ECO:0000313" key="9">
    <source>
        <dbReference type="Proteomes" id="UP000654471"/>
    </source>
</evidence>
<name>A0ABQ2V9N0_9ACTN</name>
<feature type="transmembrane region" description="Helical" evidence="7">
    <location>
        <begin position="635"/>
        <end position="653"/>
    </location>
</feature>
<keyword evidence="2" id="KW-0813">Transport</keyword>
<evidence type="ECO:0000256" key="1">
    <source>
        <dbReference type="ARBA" id="ARBA00004141"/>
    </source>
</evidence>
<feature type="transmembrane region" description="Helical" evidence="7">
    <location>
        <begin position="333"/>
        <end position="352"/>
    </location>
</feature>
<evidence type="ECO:0000256" key="6">
    <source>
        <dbReference type="SAM" id="MobiDB-lite"/>
    </source>
</evidence>
<feature type="compositionally biased region" description="Low complexity" evidence="6">
    <location>
        <begin position="87"/>
        <end position="107"/>
    </location>
</feature>
<feature type="transmembrane region" description="Helical" evidence="7">
    <location>
        <begin position="153"/>
        <end position="169"/>
    </location>
</feature>
<feature type="transmembrane region" description="Helical" evidence="7">
    <location>
        <begin position="564"/>
        <end position="583"/>
    </location>
</feature>
<sequence>MSDERRPPDRPPRTPEQPPRPEQPRAPAPASPPQQPQPPASAPPPQQQPQRPGTPPPGRGAGPPAEPAGPPETSPARHRPPSPPSAPDSAARPGRPARAGNGAARPPRTGRPRGSRPRPAAVPDAVHEEAIEGALGRVRLDEADSGRSLKRRLLTFLAIVGPGLVVMVGDNDAGGVSTYAQAGQNHGYSLLWVLLLLVPVLIVNQEMVVRLGAVTGVGHARLILERFGRFWGWFSVADLFVLNFLTIVTEFIGVSLALSYFGISKYIAVPVAALLLVAITAGGSFRRWERAMLAFIAAGLLLVPLALLSHPRYGSAAYHLFVPSVQGGVSSNAVLLIIAIVGTTVAPWQLFFQQSNIIDKRITPRFIGHERADTVLGSLVVAGGAVAIVIVADYAVRGTGAAGHFTDALGIATALADHSRVLGALFAIVLLDASIIGAAAVTLATSYAFGDVFNLRHSLHRSFGEAKAFYTSYTGMVLVAAAVVLIPGAPLGLITTGVQALAGLLLPSASVFLLLLCNDRAVLGPWTNPRWLNILASVIIAVLLMLSGILVATTLFPSLDTARVALWLSVVLAAGLLAAGVWLRGVRGRRAPAATDADRVPRAERESWRMPPLALLEPVVWSPALKLGMGLLRGYLLIAALLLLVKAVQLGGVG</sequence>
<dbReference type="EMBL" id="BMRP01000015">
    <property type="protein sequence ID" value="GGU73233.1"/>
    <property type="molecule type" value="Genomic_DNA"/>
</dbReference>
<feature type="transmembrane region" description="Helical" evidence="7">
    <location>
        <begin position="373"/>
        <end position="396"/>
    </location>
</feature>
<dbReference type="Pfam" id="PF01566">
    <property type="entry name" value="Nramp"/>
    <property type="match status" value="1"/>
</dbReference>
<feature type="compositionally biased region" description="Basic and acidic residues" evidence="6">
    <location>
        <begin position="1"/>
        <end position="13"/>
    </location>
</feature>
<evidence type="ECO:0000313" key="8">
    <source>
        <dbReference type="EMBL" id="GGU73233.1"/>
    </source>
</evidence>
<reference evidence="9" key="1">
    <citation type="journal article" date="2019" name="Int. J. Syst. Evol. Microbiol.">
        <title>The Global Catalogue of Microorganisms (GCM) 10K type strain sequencing project: providing services to taxonomists for standard genome sequencing and annotation.</title>
        <authorList>
            <consortium name="The Broad Institute Genomics Platform"/>
            <consortium name="The Broad Institute Genome Sequencing Center for Infectious Disease"/>
            <person name="Wu L."/>
            <person name="Ma J."/>
        </authorList>
    </citation>
    <scope>NUCLEOTIDE SEQUENCE [LARGE SCALE GENOMIC DNA]</scope>
    <source>
        <strain evidence="9">JCM 3399</strain>
    </source>
</reference>
<evidence type="ECO:0000256" key="7">
    <source>
        <dbReference type="SAM" id="Phobius"/>
    </source>
</evidence>
<feature type="transmembrane region" description="Helical" evidence="7">
    <location>
        <begin position="230"/>
        <end position="261"/>
    </location>
</feature>
<dbReference type="InterPro" id="IPR001046">
    <property type="entry name" value="NRAMP_fam"/>
</dbReference>
<evidence type="ECO:0000256" key="4">
    <source>
        <dbReference type="ARBA" id="ARBA00022989"/>
    </source>
</evidence>
<feature type="transmembrane region" description="Helical" evidence="7">
    <location>
        <begin position="470"/>
        <end position="494"/>
    </location>
</feature>
<organism evidence="8 9">
    <name type="scientific">Streptomyces albospinus</name>
    <dbReference type="NCBI Taxonomy" id="285515"/>
    <lineage>
        <taxon>Bacteria</taxon>
        <taxon>Bacillati</taxon>
        <taxon>Actinomycetota</taxon>
        <taxon>Actinomycetes</taxon>
        <taxon>Kitasatosporales</taxon>
        <taxon>Streptomycetaceae</taxon>
        <taxon>Streptomyces</taxon>
    </lineage>
</organism>
<evidence type="ECO:0000256" key="2">
    <source>
        <dbReference type="ARBA" id="ARBA00022448"/>
    </source>
</evidence>
<feature type="transmembrane region" description="Helical" evidence="7">
    <location>
        <begin position="531"/>
        <end position="552"/>
    </location>
</feature>
<comment type="subcellular location">
    <subcellularLocation>
        <location evidence="1">Membrane</location>
        <topology evidence="1">Multi-pass membrane protein</topology>
    </subcellularLocation>
</comment>
<feature type="compositionally biased region" description="Pro residues" evidence="6">
    <location>
        <begin position="14"/>
        <end position="73"/>
    </location>
</feature>